<dbReference type="InterPro" id="IPR052028">
    <property type="entry name" value="HipA_Ser/Thr_kinase"/>
</dbReference>
<evidence type="ECO:0000259" key="5">
    <source>
        <dbReference type="Pfam" id="PF13657"/>
    </source>
</evidence>
<gene>
    <name evidence="6" type="ORF">SAMN05660420_02440</name>
</gene>
<protein>
    <submittedName>
        <fullName evidence="6">Serine/threonine-protein kinase HipA</fullName>
    </submittedName>
</protein>
<dbReference type="GO" id="GO:0004674">
    <property type="term" value="F:protein serine/threonine kinase activity"/>
    <property type="evidence" value="ECO:0007669"/>
    <property type="project" value="TreeGrafter"/>
</dbReference>
<feature type="domain" description="HipA N-terminal subdomain 1" evidence="5">
    <location>
        <begin position="5"/>
        <end position="102"/>
    </location>
</feature>
<keyword evidence="2" id="KW-0808">Transferase</keyword>
<dbReference type="OrthoDB" id="9805913at2"/>
<dbReference type="InterPro" id="IPR017508">
    <property type="entry name" value="HipA_N1"/>
</dbReference>
<dbReference type="Proteomes" id="UP000199409">
    <property type="component" value="Unassembled WGS sequence"/>
</dbReference>
<evidence type="ECO:0000259" key="4">
    <source>
        <dbReference type="Pfam" id="PF07804"/>
    </source>
</evidence>
<accession>A0A1H4C666</accession>
<sequence>MRDHLQVKIDGRLVGRLWLDKHKNFCFQYNTSWLQYFRLPLSLSLPLQKDPFLDDLSHPFFANLLPEEKIKVVLARNLGISLHNDYGILERIGGDCAGAVSLDIKTAELKTTTGEYRQLSTEELATIIKELSKRPFLAGEEGIRLSLAGAQKKLPIYYDEHDFHLSIGSVPSNAIIKPPIEDFDSTVENETFCMALAKTIGLDVPESFIYRYGKEKVFVIKRYDRVQNGPTVKRLHQEDFCQALGVLPEYKYEVEGGPSLAACFSLVRNNSTRAAKDVLSLLNWVIFNVLIGNSDAHAKNISLLLLEAGPVLAPFYDLLSTRIYSHYGLTEKLAMKIGGESNPNLIQKKQWQAFADEVKIKPHLVLNRVVDIAKQIEANRLQLFERNFAQDRCDALFRLMQLMSEQCKQVIKRVS</sequence>
<feature type="domain" description="HipA-like C-terminal" evidence="4">
    <location>
        <begin position="145"/>
        <end position="378"/>
    </location>
</feature>
<dbReference type="PANTHER" id="PTHR37419:SF1">
    <property type="entry name" value="SERINE_THREONINE-PROTEIN KINASE TOXIN HIPA"/>
    <property type="match status" value="1"/>
</dbReference>
<dbReference type="Gene3D" id="1.10.1070.20">
    <property type="match status" value="1"/>
</dbReference>
<dbReference type="PANTHER" id="PTHR37419">
    <property type="entry name" value="SERINE/THREONINE-PROTEIN KINASE TOXIN HIPA"/>
    <property type="match status" value="1"/>
</dbReference>
<dbReference type="CDD" id="cd17793">
    <property type="entry name" value="HipA"/>
    <property type="match status" value="1"/>
</dbReference>
<reference evidence="6 7" key="1">
    <citation type="submission" date="2016-10" db="EMBL/GenBank/DDBJ databases">
        <authorList>
            <person name="de Groot N.N."/>
        </authorList>
    </citation>
    <scope>NUCLEOTIDE SEQUENCE [LARGE SCALE GENOMIC DNA]</scope>
    <source>
        <strain evidence="6 7">DSM 7343</strain>
    </source>
</reference>
<name>A0A1H4C666_9BACT</name>
<evidence type="ECO:0000256" key="1">
    <source>
        <dbReference type="ARBA" id="ARBA00010164"/>
    </source>
</evidence>
<evidence type="ECO:0000313" key="6">
    <source>
        <dbReference type="EMBL" id="SEA55582.1"/>
    </source>
</evidence>
<dbReference type="NCBIfam" id="TIGR03071">
    <property type="entry name" value="couple_hipA"/>
    <property type="match status" value="1"/>
</dbReference>
<evidence type="ECO:0000313" key="7">
    <source>
        <dbReference type="Proteomes" id="UP000199409"/>
    </source>
</evidence>
<dbReference type="STRING" id="37625.SAMN05660420_02440"/>
<dbReference type="AlphaFoldDB" id="A0A1H4C666"/>
<dbReference type="RefSeq" id="WP_092348874.1">
    <property type="nucleotide sequence ID" value="NZ_FNQN01000007.1"/>
</dbReference>
<evidence type="ECO:0000256" key="3">
    <source>
        <dbReference type="ARBA" id="ARBA00022777"/>
    </source>
</evidence>
<proteinExistence type="inferred from homology"/>
<evidence type="ECO:0000256" key="2">
    <source>
        <dbReference type="ARBA" id="ARBA00022679"/>
    </source>
</evidence>
<dbReference type="Pfam" id="PF13657">
    <property type="entry name" value="Couple_hipA"/>
    <property type="match status" value="1"/>
</dbReference>
<dbReference type="InterPro" id="IPR012893">
    <property type="entry name" value="HipA-like_C"/>
</dbReference>
<dbReference type="EMBL" id="FNQN01000007">
    <property type="protein sequence ID" value="SEA55582.1"/>
    <property type="molecule type" value="Genomic_DNA"/>
</dbReference>
<dbReference type="Pfam" id="PF07804">
    <property type="entry name" value="HipA_C"/>
    <property type="match status" value="1"/>
</dbReference>
<dbReference type="GO" id="GO:0005829">
    <property type="term" value="C:cytosol"/>
    <property type="evidence" value="ECO:0007669"/>
    <property type="project" value="TreeGrafter"/>
</dbReference>
<comment type="similarity">
    <text evidence="1">Belongs to the HipA Ser/Thr kinase family.</text>
</comment>
<organism evidence="6 7">
    <name type="scientific">Desulfuromusa kysingii</name>
    <dbReference type="NCBI Taxonomy" id="37625"/>
    <lineage>
        <taxon>Bacteria</taxon>
        <taxon>Pseudomonadati</taxon>
        <taxon>Thermodesulfobacteriota</taxon>
        <taxon>Desulfuromonadia</taxon>
        <taxon>Desulfuromonadales</taxon>
        <taxon>Geopsychrobacteraceae</taxon>
        <taxon>Desulfuromusa</taxon>
    </lineage>
</organism>
<keyword evidence="3 6" id="KW-0418">Kinase</keyword>
<keyword evidence="7" id="KW-1185">Reference proteome</keyword>